<gene>
    <name evidence="3" type="ORF">ACHAWU_005988</name>
</gene>
<feature type="region of interest" description="Disordered" evidence="2">
    <location>
        <begin position="577"/>
        <end position="611"/>
    </location>
</feature>
<feature type="compositionally biased region" description="Gly residues" evidence="2">
    <location>
        <begin position="62"/>
        <end position="72"/>
    </location>
</feature>
<dbReference type="Proteomes" id="UP001530293">
    <property type="component" value="Unassembled WGS sequence"/>
</dbReference>
<keyword evidence="4" id="KW-1185">Reference proteome</keyword>
<comment type="caution">
    <text evidence="3">The sequence shown here is derived from an EMBL/GenBank/DDBJ whole genome shotgun (WGS) entry which is preliminary data.</text>
</comment>
<feature type="compositionally biased region" description="Polar residues" evidence="2">
    <location>
        <begin position="131"/>
        <end position="144"/>
    </location>
</feature>
<accession>A0ABD3M9L3</accession>
<dbReference type="AlphaFoldDB" id="A0ABD3M9L3"/>
<feature type="coiled-coil region" evidence="1">
    <location>
        <begin position="549"/>
        <end position="576"/>
    </location>
</feature>
<evidence type="ECO:0000313" key="4">
    <source>
        <dbReference type="Proteomes" id="UP001530293"/>
    </source>
</evidence>
<keyword evidence="1" id="KW-0175">Coiled coil</keyword>
<feature type="compositionally biased region" description="Gly residues" evidence="2">
    <location>
        <begin position="692"/>
        <end position="709"/>
    </location>
</feature>
<feature type="compositionally biased region" description="Low complexity" evidence="2">
    <location>
        <begin position="499"/>
        <end position="520"/>
    </location>
</feature>
<feature type="region of interest" description="Disordered" evidence="2">
    <location>
        <begin position="1"/>
        <end position="86"/>
    </location>
</feature>
<feature type="region of interest" description="Disordered" evidence="2">
    <location>
        <begin position="689"/>
        <end position="709"/>
    </location>
</feature>
<name>A0ABD3M9L3_9STRA</name>
<feature type="compositionally biased region" description="Low complexity" evidence="2">
    <location>
        <begin position="376"/>
        <end position="386"/>
    </location>
</feature>
<evidence type="ECO:0000256" key="2">
    <source>
        <dbReference type="SAM" id="MobiDB-lite"/>
    </source>
</evidence>
<feature type="region of interest" description="Disordered" evidence="2">
    <location>
        <begin position="352"/>
        <end position="393"/>
    </location>
</feature>
<evidence type="ECO:0000313" key="3">
    <source>
        <dbReference type="EMBL" id="KAL3760453.1"/>
    </source>
</evidence>
<feature type="compositionally biased region" description="Low complexity" evidence="2">
    <location>
        <begin position="107"/>
        <end position="120"/>
    </location>
</feature>
<organism evidence="3 4">
    <name type="scientific">Discostella pseudostelligera</name>
    <dbReference type="NCBI Taxonomy" id="259834"/>
    <lineage>
        <taxon>Eukaryota</taxon>
        <taxon>Sar</taxon>
        <taxon>Stramenopiles</taxon>
        <taxon>Ochrophyta</taxon>
        <taxon>Bacillariophyta</taxon>
        <taxon>Coscinodiscophyceae</taxon>
        <taxon>Thalassiosirophycidae</taxon>
        <taxon>Stephanodiscales</taxon>
        <taxon>Stephanodiscaceae</taxon>
        <taxon>Discostella</taxon>
    </lineage>
</organism>
<protein>
    <submittedName>
        <fullName evidence="3">Uncharacterized protein</fullName>
    </submittedName>
</protein>
<sequence>MTSETSPPPHRSNHDNSGRAPSSSSSSSSSPSSSDSRPATMAPFHTRSNTNRNRGRGRDGRNGNGVGGGGGGDGEEGGSSNPTNKTIYYQPTVHQFTCRGAFHLRNQNQQQKQEQEQQQNSMDGDGDKSNNAKPQSKHSQSTPVRNDDHAEHTTDTDILEALIRDTFICNGIQSRLRHVADYPLAKSQEDAIRWFEGSDPMGVGGVEVHTSPHAHNRHEDDYDTTINATTDGQHGSKLDKKIDNENATIEDVDMEPYVDVIGPDDDTTFSSYGTTQVNILTTREVPVVIARDVDDVNNKNSSPFMDDPFGGFGPIAHPAGMLNPFGSLFGGFFGGSGGGGIADHPWSQFPAVGGDGGRGEGTDNSNTTSRGWMKGSSSSRSVTSTTRVEKDENGKRVVTTVTNTTIVDGDGKRRTETVTTQRHVDDGGRVETTKVVHGDDASAEQDHPPVVPPPPFPFLRPALMRPDVVISSEEPTSPPEVAVIATDCLLGVSISDSASTDPDSFVVPSSSSSSSSSPSTGNHGKSKSGWRKTEYLFKLGRFIPPFMIVGKYYKDEEEEERRRKEMQREYNDMRDRLRKNRWDKRASKDESDKKNGDAKSNPSNTEISSNISHVSTQTEYYLQRIYVQMVKNATMMKFLCGEMMKPDFPKKVKVGGEKVLDNLGPTVERTGRLMKDVWDMWTGWVFSDDEGGSGGRRGGGGVGGASSRR</sequence>
<feature type="compositionally biased region" description="Polar residues" evidence="2">
    <location>
        <begin position="598"/>
        <end position="611"/>
    </location>
</feature>
<reference evidence="3 4" key="1">
    <citation type="submission" date="2024-10" db="EMBL/GenBank/DDBJ databases">
        <title>Updated reference genomes for cyclostephanoid diatoms.</title>
        <authorList>
            <person name="Roberts W.R."/>
            <person name="Alverson A.J."/>
        </authorList>
    </citation>
    <scope>NUCLEOTIDE SEQUENCE [LARGE SCALE GENOMIC DNA]</scope>
    <source>
        <strain evidence="3 4">AJA232-27</strain>
    </source>
</reference>
<feature type="compositionally biased region" description="Pro residues" evidence="2">
    <location>
        <begin position="1"/>
        <end position="10"/>
    </location>
</feature>
<evidence type="ECO:0000256" key="1">
    <source>
        <dbReference type="SAM" id="Coils"/>
    </source>
</evidence>
<feature type="region of interest" description="Disordered" evidence="2">
    <location>
        <begin position="107"/>
        <end position="152"/>
    </location>
</feature>
<dbReference type="EMBL" id="JALLBG020000186">
    <property type="protein sequence ID" value="KAL3760453.1"/>
    <property type="molecule type" value="Genomic_DNA"/>
</dbReference>
<feature type="compositionally biased region" description="Low complexity" evidence="2">
    <location>
        <begin position="21"/>
        <end position="36"/>
    </location>
</feature>
<feature type="compositionally biased region" description="Basic and acidic residues" evidence="2">
    <location>
        <begin position="583"/>
        <end position="597"/>
    </location>
</feature>
<proteinExistence type="predicted"/>
<feature type="region of interest" description="Disordered" evidence="2">
    <location>
        <begin position="498"/>
        <end position="528"/>
    </location>
</feature>